<protein>
    <submittedName>
        <fullName evidence="1">Uncharacterized protein</fullName>
    </submittedName>
</protein>
<name>A0A517N3C4_9BACT</name>
<proteinExistence type="predicted"/>
<reference evidence="1 2" key="1">
    <citation type="submission" date="2019-02" db="EMBL/GenBank/DDBJ databases">
        <title>Deep-cultivation of Planctomycetes and their phenomic and genomic characterization uncovers novel biology.</title>
        <authorList>
            <person name="Wiegand S."/>
            <person name="Jogler M."/>
            <person name="Boedeker C."/>
            <person name="Pinto D."/>
            <person name="Vollmers J."/>
            <person name="Rivas-Marin E."/>
            <person name="Kohn T."/>
            <person name="Peeters S.H."/>
            <person name="Heuer A."/>
            <person name="Rast P."/>
            <person name="Oberbeckmann S."/>
            <person name="Bunk B."/>
            <person name="Jeske O."/>
            <person name="Meyerdierks A."/>
            <person name="Storesund J.E."/>
            <person name="Kallscheuer N."/>
            <person name="Luecker S."/>
            <person name="Lage O.M."/>
            <person name="Pohl T."/>
            <person name="Merkel B.J."/>
            <person name="Hornburger P."/>
            <person name="Mueller R.-W."/>
            <person name="Bruemmer F."/>
            <person name="Labrenz M."/>
            <person name="Spormann A.M."/>
            <person name="Op den Camp H."/>
            <person name="Overmann J."/>
            <person name="Amann R."/>
            <person name="Jetten M.S.M."/>
            <person name="Mascher T."/>
            <person name="Medema M.H."/>
            <person name="Devos D.P."/>
            <person name="Kaster A.-K."/>
            <person name="Ovreas L."/>
            <person name="Rohde M."/>
            <person name="Galperin M.Y."/>
            <person name="Jogler C."/>
        </authorList>
    </citation>
    <scope>NUCLEOTIDE SEQUENCE [LARGE SCALE GENOMIC DNA]</scope>
    <source>
        <strain evidence="1 2">HG15A2</strain>
    </source>
</reference>
<dbReference type="Proteomes" id="UP000319852">
    <property type="component" value="Chromosome"/>
</dbReference>
<evidence type="ECO:0000313" key="2">
    <source>
        <dbReference type="Proteomes" id="UP000319852"/>
    </source>
</evidence>
<organism evidence="1 2">
    <name type="scientific">Adhaeretor mobilis</name>
    <dbReference type="NCBI Taxonomy" id="1930276"/>
    <lineage>
        <taxon>Bacteria</taxon>
        <taxon>Pseudomonadati</taxon>
        <taxon>Planctomycetota</taxon>
        <taxon>Planctomycetia</taxon>
        <taxon>Pirellulales</taxon>
        <taxon>Lacipirellulaceae</taxon>
        <taxon>Adhaeretor</taxon>
    </lineage>
</organism>
<accession>A0A517N3C4</accession>
<gene>
    <name evidence="1" type="ORF">HG15A2_48300</name>
</gene>
<evidence type="ECO:0000313" key="1">
    <source>
        <dbReference type="EMBL" id="QDT01488.1"/>
    </source>
</evidence>
<sequence>MHVVSDSVNGIRRRGKWFTEVDDEFLLTGISSFATLNLRYGSSTYATIVGPELRNDRQ</sequence>
<keyword evidence="2" id="KW-1185">Reference proteome</keyword>
<dbReference type="AlphaFoldDB" id="A0A517N3C4"/>
<dbReference type="KEGG" id="amob:HG15A2_48300"/>
<dbReference type="EMBL" id="CP036263">
    <property type="protein sequence ID" value="QDT01488.1"/>
    <property type="molecule type" value="Genomic_DNA"/>
</dbReference>